<evidence type="ECO:0000313" key="1">
    <source>
        <dbReference type="EMBL" id="MCI70532.1"/>
    </source>
</evidence>
<dbReference type="EMBL" id="LXQA010777829">
    <property type="protein sequence ID" value="MCI70532.1"/>
    <property type="molecule type" value="Genomic_DNA"/>
</dbReference>
<evidence type="ECO:0000313" key="2">
    <source>
        <dbReference type="Proteomes" id="UP000265520"/>
    </source>
</evidence>
<accession>A0A392UAV4</accession>
<name>A0A392UAV4_9FABA</name>
<dbReference type="AlphaFoldDB" id="A0A392UAV4"/>
<keyword evidence="2" id="KW-1185">Reference proteome</keyword>
<protein>
    <submittedName>
        <fullName evidence="1">Uncharacterized protein</fullName>
    </submittedName>
</protein>
<reference evidence="1 2" key="1">
    <citation type="journal article" date="2018" name="Front. Plant Sci.">
        <title>Red Clover (Trifolium pratense) and Zigzag Clover (T. medium) - A Picture of Genomic Similarities and Differences.</title>
        <authorList>
            <person name="Dluhosova J."/>
            <person name="Istvanek J."/>
            <person name="Nedelnik J."/>
            <person name="Repkova J."/>
        </authorList>
    </citation>
    <scope>NUCLEOTIDE SEQUENCE [LARGE SCALE GENOMIC DNA]</scope>
    <source>
        <strain evidence="2">cv. 10/8</strain>
        <tissue evidence="1">Leaf</tissue>
    </source>
</reference>
<comment type="caution">
    <text evidence="1">The sequence shown here is derived from an EMBL/GenBank/DDBJ whole genome shotgun (WGS) entry which is preliminary data.</text>
</comment>
<dbReference type="Proteomes" id="UP000265520">
    <property type="component" value="Unassembled WGS sequence"/>
</dbReference>
<proteinExistence type="predicted"/>
<organism evidence="1 2">
    <name type="scientific">Trifolium medium</name>
    <dbReference type="NCBI Taxonomy" id="97028"/>
    <lineage>
        <taxon>Eukaryota</taxon>
        <taxon>Viridiplantae</taxon>
        <taxon>Streptophyta</taxon>
        <taxon>Embryophyta</taxon>
        <taxon>Tracheophyta</taxon>
        <taxon>Spermatophyta</taxon>
        <taxon>Magnoliopsida</taxon>
        <taxon>eudicotyledons</taxon>
        <taxon>Gunneridae</taxon>
        <taxon>Pentapetalae</taxon>
        <taxon>rosids</taxon>
        <taxon>fabids</taxon>
        <taxon>Fabales</taxon>
        <taxon>Fabaceae</taxon>
        <taxon>Papilionoideae</taxon>
        <taxon>50 kb inversion clade</taxon>
        <taxon>NPAAA clade</taxon>
        <taxon>Hologalegina</taxon>
        <taxon>IRL clade</taxon>
        <taxon>Trifolieae</taxon>
        <taxon>Trifolium</taxon>
    </lineage>
</organism>
<sequence length="63" mass="7293">RRRSPSQHSYPLSSFFVPINSVKMRLSPVVRLTLASRHHHVSTLQGWFKQSPPPWTALDYLPP</sequence>
<feature type="non-terminal residue" evidence="1">
    <location>
        <position position="1"/>
    </location>
</feature>